<feature type="transmembrane region" description="Helical" evidence="7">
    <location>
        <begin position="1114"/>
        <end position="1134"/>
    </location>
</feature>
<dbReference type="PANTHER" id="PTHR43791:SF33">
    <property type="entry name" value="VITAMIN H TRANSPORTER 1"/>
    <property type="match status" value="1"/>
</dbReference>
<feature type="transmembrane region" description="Helical" evidence="7">
    <location>
        <begin position="1146"/>
        <end position="1169"/>
    </location>
</feature>
<dbReference type="GO" id="GO:0005886">
    <property type="term" value="C:plasma membrane"/>
    <property type="evidence" value="ECO:0007669"/>
    <property type="project" value="TreeGrafter"/>
</dbReference>
<dbReference type="Gene3D" id="1.10.1000.11">
    <property type="entry name" value="Arf Nucleotide-binding Site Opener,domain 2"/>
    <property type="match status" value="1"/>
</dbReference>
<evidence type="ECO:0008006" key="13">
    <source>
        <dbReference type="Google" id="ProtNLM"/>
    </source>
</evidence>
<dbReference type="SUPFAM" id="SSF50729">
    <property type="entry name" value="PH domain-like"/>
    <property type="match status" value="1"/>
</dbReference>
<dbReference type="Pfam" id="PF07690">
    <property type="entry name" value="MFS_1"/>
    <property type="match status" value="1"/>
</dbReference>
<reference evidence="11" key="1">
    <citation type="submission" date="2021-01" db="EMBL/GenBank/DDBJ databases">
        <title>Metabolic potential, ecology and presence of endohyphal bacteria is reflected in genomic diversity of Mucoromycotina.</title>
        <authorList>
            <person name="Muszewska A."/>
            <person name="Okrasinska A."/>
            <person name="Steczkiewicz K."/>
            <person name="Drgas O."/>
            <person name="Orlowska M."/>
            <person name="Perlinska-Lenart U."/>
            <person name="Aleksandrzak-Piekarczyk T."/>
            <person name="Szatraj K."/>
            <person name="Zielenkiewicz U."/>
            <person name="Pilsyk S."/>
            <person name="Malc E."/>
            <person name="Mieczkowski P."/>
            <person name="Kruszewska J.S."/>
            <person name="Biernat P."/>
            <person name="Pawlowska J."/>
        </authorList>
    </citation>
    <scope>NUCLEOTIDE SEQUENCE</scope>
    <source>
        <strain evidence="11">WA0000018081</strain>
    </source>
</reference>
<feature type="transmembrane region" description="Helical" evidence="7">
    <location>
        <begin position="1061"/>
        <end position="1082"/>
    </location>
</feature>
<feature type="compositionally biased region" description="Polar residues" evidence="6">
    <location>
        <begin position="15"/>
        <end position="38"/>
    </location>
</feature>
<keyword evidence="4 7" id="KW-1133">Transmembrane helix</keyword>
<dbReference type="GO" id="GO:0015225">
    <property type="term" value="F:biotin transmembrane transporter activity"/>
    <property type="evidence" value="ECO:0007669"/>
    <property type="project" value="TreeGrafter"/>
</dbReference>
<dbReference type="SMART" id="SM00233">
    <property type="entry name" value="PH"/>
    <property type="match status" value="1"/>
</dbReference>
<organism evidence="11 12">
    <name type="scientific">Thamnidium elegans</name>
    <dbReference type="NCBI Taxonomy" id="101142"/>
    <lineage>
        <taxon>Eukaryota</taxon>
        <taxon>Fungi</taxon>
        <taxon>Fungi incertae sedis</taxon>
        <taxon>Mucoromycota</taxon>
        <taxon>Mucoromycotina</taxon>
        <taxon>Mucoromycetes</taxon>
        <taxon>Mucorales</taxon>
        <taxon>Mucorineae</taxon>
        <taxon>Mucoraceae</taxon>
        <taxon>Thamnidium</taxon>
    </lineage>
</organism>
<feature type="transmembrane region" description="Helical" evidence="7">
    <location>
        <begin position="1259"/>
        <end position="1280"/>
    </location>
</feature>
<feature type="transmembrane region" description="Helical" evidence="7">
    <location>
        <begin position="1350"/>
        <end position="1373"/>
    </location>
</feature>
<feature type="transmembrane region" description="Helical" evidence="7">
    <location>
        <begin position="1420"/>
        <end position="1440"/>
    </location>
</feature>
<dbReference type="PROSITE" id="PS50003">
    <property type="entry name" value="PH_DOMAIN"/>
    <property type="match status" value="1"/>
</dbReference>
<protein>
    <recommendedName>
        <fullName evidence="13">SEC7 domain-containing protein</fullName>
    </recommendedName>
</protein>
<dbReference type="InterPro" id="IPR011993">
    <property type="entry name" value="PH-like_dom_sf"/>
</dbReference>
<dbReference type="SUPFAM" id="SSF48425">
    <property type="entry name" value="Sec7 domain"/>
    <property type="match status" value="1"/>
</dbReference>
<keyword evidence="2" id="KW-0813">Transport</keyword>
<comment type="subcellular location">
    <subcellularLocation>
        <location evidence="1">Membrane</location>
        <topology evidence="1">Multi-pass membrane protein</topology>
    </subcellularLocation>
</comment>
<evidence type="ECO:0000256" key="2">
    <source>
        <dbReference type="ARBA" id="ARBA00022448"/>
    </source>
</evidence>
<dbReference type="InterPro" id="IPR041681">
    <property type="entry name" value="PH_9"/>
</dbReference>
<dbReference type="GO" id="GO:0032012">
    <property type="term" value="P:regulation of ARF protein signal transduction"/>
    <property type="evidence" value="ECO:0007669"/>
    <property type="project" value="InterPro"/>
</dbReference>
<feature type="compositionally biased region" description="Polar residues" evidence="6">
    <location>
        <begin position="633"/>
        <end position="645"/>
    </location>
</feature>
<evidence type="ECO:0000259" key="8">
    <source>
        <dbReference type="PROSITE" id="PS50003"/>
    </source>
</evidence>
<evidence type="ECO:0000256" key="1">
    <source>
        <dbReference type="ARBA" id="ARBA00004141"/>
    </source>
</evidence>
<feature type="domain" description="Major facilitator superfamily (MFS) profile" evidence="10">
    <location>
        <begin position="1016"/>
        <end position="1441"/>
    </location>
</feature>
<dbReference type="SUPFAM" id="SSF103473">
    <property type="entry name" value="MFS general substrate transporter"/>
    <property type="match status" value="1"/>
</dbReference>
<evidence type="ECO:0000313" key="12">
    <source>
        <dbReference type="Proteomes" id="UP000613177"/>
    </source>
</evidence>
<feature type="domain" description="SEC7" evidence="9">
    <location>
        <begin position="358"/>
        <end position="544"/>
    </location>
</feature>
<dbReference type="PROSITE" id="PS50850">
    <property type="entry name" value="MFS"/>
    <property type="match status" value="1"/>
</dbReference>
<feature type="transmembrane region" description="Helical" evidence="7">
    <location>
        <begin position="1385"/>
        <end position="1408"/>
    </location>
</feature>
<dbReference type="InterPro" id="IPR035999">
    <property type="entry name" value="Sec7_dom_sf"/>
</dbReference>
<evidence type="ECO:0000259" key="9">
    <source>
        <dbReference type="PROSITE" id="PS50190"/>
    </source>
</evidence>
<keyword evidence="3 7" id="KW-0812">Transmembrane</keyword>
<dbReference type="InterPro" id="IPR023394">
    <property type="entry name" value="Sec7_C_sf"/>
</dbReference>
<gene>
    <name evidence="11" type="ORF">INT48_009749</name>
</gene>
<evidence type="ECO:0000313" key="11">
    <source>
        <dbReference type="EMBL" id="KAG2233936.1"/>
    </source>
</evidence>
<feature type="region of interest" description="Disordered" evidence="6">
    <location>
        <begin position="332"/>
        <end position="354"/>
    </location>
</feature>
<dbReference type="Pfam" id="PF01369">
    <property type="entry name" value="Sec7"/>
    <property type="match status" value="1"/>
</dbReference>
<comment type="caution">
    <text evidence="11">The sequence shown here is derived from an EMBL/GenBank/DDBJ whole genome shotgun (WGS) entry which is preliminary data.</text>
</comment>
<dbReference type="InterPro" id="IPR000904">
    <property type="entry name" value="Sec7_dom"/>
</dbReference>
<dbReference type="InterPro" id="IPR020846">
    <property type="entry name" value="MFS_dom"/>
</dbReference>
<evidence type="ECO:0000256" key="5">
    <source>
        <dbReference type="ARBA" id="ARBA00023136"/>
    </source>
</evidence>
<keyword evidence="5 7" id="KW-0472">Membrane</keyword>
<sequence>MPNSSNTRRRSVSVPGTSYLSQSDTTTSSSIWNSNKSYFLSRFKNPPTTPPITPSTSTSASITSTTSNILPPIHGQQKVKRKPIVAASINSRKKYEAVLGIKTEDIISEDVSKKKQNKSVDKKLNAEQQLASLFYQPEQHRPIHAEQTKVPTPPLHNYKPQYHHYEVGEQPSLASKSVTSTSNHTRWSNASTRKSTGSYSIYSTFGSESVYDGCESVENVTAATSVSDINETAEKEPVVLDLARDIRRDIFVDATGVSQEDIERERIENRLSKRLSGGHFGSAGGLMMSIMDNNKKRTSRPPPEDVAQSMINWKRHSGQMLDKFITENAPPVPEKDTISQHSYHPQVPPERPLPPHPQILLPQENEEEKMDEPKECAAKLWHEDEKFVQRERIAEWLGQSKPLNTSTLQEYMEYFDFSSMRLDGAFRKVCSKLYFRAEAQQIDRILEAFAKRYWQCNPKTIFGSADTVYAVVYSLLLLNTDLHVAQGSYTRMTRQAFVKNTMSTIKDQQLANPDKAPRTPNSMLAWEAHIEAYLKDMYISVKNYQILQPLQNKQSELNNDFLTPTTTTSSKRTSMMAGRRMIDIKRSLNTMIHKSSGTRESMLFLDEPLPRKSTSSSNKHQMTTHRNTRRESFSSTNSGQSLGLLTPKTNAGGLLSPSQSHMMSFMDTHASDLFTSRPPYLKEGVVMRKHLLESANQKAKHREWKECLLVVGQGELKMYGLQSDVNDSSRKNNMIRASGASFANLADSLTKSYASTTNLNSLLSEVSPNNGRWAAYSQPIGSIELNHSLANSLPPPGYNRTRPFVFAIQEPNGGVYLIQAASQEQIMEWVSTCNYWAARLSKEPLHGGVSNIEYGWGSCLEDVILDLDAVESGKKITGKYFRDPDAVHISTWVPPTPTMVSSALDETTHYDNLQKYLGMLNQEINDHREIKKKILVKFPQKSQNHTKALSNWEAKSKYMLHDIIKYQNYCDSSNDDSVKLDIRQRTSPSVVSSVKSIDPQAQEEDKKLLKKIDWRIVPWIFCLYFLSVEDRSNVGYAMTMNQAEKHTLADTAGLSGKENNIGLGLFYVAYILFEVPSNLMMAHVNPAHWIARIMITWSIVTCCMAAISTAWHFYLLRFLLGAFEAGFWPGITYYNTLWYRPEEISARLGVVYLAGPASGAFGGLISAGIQLIDTKGGLYGWQWLFLISGLISVVFGVITIYYLPSTPEKSTRFLNQDERTRVKQRLEASTQERIVLDTNERNMKRDLKQVMSEFKDFKIWLFCVLYFTPVMAATSLGYFIPKIVQQIGTYTSIEVSLMSIPPFVFGGVMVYIITRLSDYYNSRGVFIMGASCVAFVGFCILSFAEPIGARYFGLMVLAGGTYPTVPLSMAWTANSKEDPVSVASATGIVSSVANFGALICTFALYSGWPSDAPRYIGSNMINGGAMLVAALCALILRIHLSRLNKIIERDGIHYHQKNQGFAGYFDEILSILDIFDEHCLTFTHDSSIQDTCKRKSVSKEAFDYI</sequence>
<dbReference type="FunFam" id="1.20.1250.20:FF:000018">
    <property type="entry name" value="MFS transporter permease"/>
    <property type="match status" value="1"/>
</dbReference>
<dbReference type="GO" id="GO:0015295">
    <property type="term" value="F:solute:proton symporter activity"/>
    <property type="evidence" value="ECO:0007669"/>
    <property type="project" value="TreeGrafter"/>
</dbReference>
<dbReference type="GO" id="GO:1905135">
    <property type="term" value="P:biotin import across plasma membrane"/>
    <property type="evidence" value="ECO:0007669"/>
    <property type="project" value="TreeGrafter"/>
</dbReference>
<feature type="transmembrane region" description="Helical" evidence="7">
    <location>
        <begin position="1089"/>
        <end position="1108"/>
    </location>
</feature>
<evidence type="ECO:0000259" key="10">
    <source>
        <dbReference type="PROSITE" id="PS50850"/>
    </source>
</evidence>
<feature type="compositionally biased region" description="Low complexity" evidence="6">
    <location>
        <begin position="54"/>
        <end position="63"/>
    </location>
</feature>
<feature type="compositionally biased region" description="Polar residues" evidence="6">
    <location>
        <begin position="612"/>
        <end position="621"/>
    </location>
</feature>
<dbReference type="Pfam" id="PF15410">
    <property type="entry name" value="PH_9"/>
    <property type="match status" value="1"/>
</dbReference>
<feature type="transmembrane region" description="Helical" evidence="7">
    <location>
        <begin position="1181"/>
        <end position="1203"/>
    </location>
</feature>
<dbReference type="EMBL" id="JAEPRE010000065">
    <property type="protein sequence ID" value="KAG2233936.1"/>
    <property type="molecule type" value="Genomic_DNA"/>
</dbReference>
<dbReference type="GO" id="GO:0005085">
    <property type="term" value="F:guanyl-nucleotide exchange factor activity"/>
    <property type="evidence" value="ECO:0007669"/>
    <property type="project" value="InterPro"/>
</dbReference>
<dbReference type="InterPro" id="IPR001849">
    <property type="entry name" value="PH_domain"/>
</dbReference>
<evidence type="ECO:0000256" key="4">
    <source>
        <dbReference type="ARBA" id="ARBA00022989"/>
    </source>
</evidence>
<proteinExistence type="predicted"/>
<dbReference type="PROSITE" id="PS50190">
    <property type="entry name" value="SEC7"/>
    <property type="match status" value="1"/>
</dbReference>
<feature type="transmembrane region" description="Helical" evidence="7">
    <location>
        <begin position="1292"/>
        <end position="1313"/>
    </location>
</feature>
<evidence type="ECO:0000256" key="3">
    <source>
        <dbReference type="ARBA" id="ARBA00022692"/>
    </source>
</evidence>
<dbReference type="Gene3D" id="2.30.29.30">
    <property type="entry name" value="Pleckstrin-homology domain (PH domain)/Phosphotyrosine-binding domain (PTB)"/>
    <property type="match status" value="1"/>
</dbReference>
<dbReference type="GO" id="GO:1901604">
    <property type="term" value="F:dethiobiotin transmembrane transporter activity"/>
    <property type="evidence" value="ECO:0007669"/>
    <property type="project" value="TreeGrafter"/>
</dbReference>
<dbReference type="PANTHER" id="PTHR43791">
    <property type="entry name" value="PERMEASE-RELATED"/>
    <property type="match status" value="1"/>
</dbReference>
<feature type="transmembrane region" description="Helical" evidence="7">
    <location>
        <begin position="1325"/>
        <end position="1344"/>
    </location>
</feature>
<feature type="region of interest" description="Disordered" evidence="6">
    <location>
        <begin position="1"/>
        <end position="63"/>
    </location>
</feature>
<accession>A0A8H7SRT8</accession>
<keyword evidence="12" id="KW-1185">Reference proteome</keyword>
<feature type="region of interest" description="Disordered" evidence="6">
    <location>
        <begin position="608"/>
        <end position="645"/>
    </location>
</feature>
<dbReference type="Proteomes" id="UP000613177">
    <property type="component" value="Unassembled WGS sequence"/>
</dbReference>
<feature type="domain" description="PH" evidence="8">
    <location>
        <begin position="679"/>
        <end position="838"/>
    </location>
</feature>
<name>A0A8H7SRT8_9FUNG</name>
<evidence type="ECO:0000256" key="6">
    <source>
        <dbReference type="SAM" id="MobiDB-lite"/>
    </source>
</evidence>
<evidence type="ECO:0000256" key="7">
    <source>
        <dbReference type="SAM" id="Phobius"/>
    </source>
</evidence>
<dbReference type="CDD" id="cd00171">
    <property type="entry name" value="Sec7"/>
    <property type="match status" value="1"/>
</dbReference>
<dbReference type="InterPro" id="IPR011701">
    <property type="entry name" value="MFS"/>
</dbReference>
<dbReference type="InterPro" id="IPR036259">
    <property type="entry name" value="MFS_trans_sf"/>
</dbReference>
<dbReference type="Gene3D" id="1.20.1250.20">
    <property type="entry name" value="MFS general substrate transporter like domains"/>
    <property type="match status" value="2"/>
</dbReference>
<dbReference type="SMART" id="SM00222">
    <property type="entry name" value="Sec7"/>
    <property type="match status" value="1"/>
</dbReference>